<dbReference type="Gene3D" id="3.30.70.270">
    <property type="match status" value="2"/>
</dbReference>
<dbReference type="Pfam" id="PF17919">
    <property type="entry name" value="RT_RNaseH_2"/>
    <property type="match status" value="1"/>
</dbReference>
<evidence type="ECO:0000256" key="2">
    <source>
        <dbReference type="ARBA" id="ARBA00012180"/>
    </source>
</evidence>
<feature type="domain" description="Reverse transcriptase" evidence="3">
    <location>
        <begin position="26"/>
        <end position="204"/>
    </location>
</feature>
<dbReference type="Proteomes" id="UP000007267">
    <property type="component" value="Unassembled WGS sequence"/>
</dbReference>
<dbReference type="SUPFAM" id="SSF56672">
    <property type="entry name" value="DNA/RNA polymerases"/>
    <property type="match status" value="1"/>
</dbReference>
<dbReference type="EC" id="3.1.26.4" evidence="2"/>
<dbReference type="CDD" id="cd01647">
    <property type="entry name" value="RT_LTR"/>
    <property type="match status" value="1"/>
</dbReference>
<dbReference type="PANTHER" id="PTHR33064">
    <property type="entry name" value="POL PROTEIN"/>
    <property type="match status" value="1"/>
</dbReference>
<name>K7EYV5_PELSI</name>
<dbReference type="FunFam" id="3.30.70.270:FF:000115">
    <property type="entry name" value="Polyprotein of retroviral origin, putative"/>
    <property type="match status" value="1"/>
</dbReference>
<dbReference type="GO" id="GO:0004523">
    <property type="term" value="F:RNA-DNA hybrid ribonuclease activity"/>
    <property type="evidence" value="ECO:0007669"/>
    <property type="project" value="UniProtKB-EC"/>
</dbReference>
<dbReference type="InterPro" id="IPR051320">
    <property type="entry name" value="Viral_Replic_Matur_Polypro"/>
</dbReference>
<dbReference type="GeneTree" id="ENSGT00940000165177"/>
<accession>K7EYV5</accession>
<evidence type="ECO:0000313" key="5">
    <source>
        <dbReference type="Proteomes" id="UP000007267"/>
    </source>
</evidence>
<evidence type="ECO:0000256" key="1">
    <source>
        <dbReference type="ARBA" id="ARBA00010879"/>
    </source>
</evidence>
<dbReference type="HOGENOM" id="CLU_000384_33_7_1"/>
<sequence length="307" mass="34045">MTSHRARILSTGKTVQDLEREVQDMLALGVIQPSSSPWASPVLLVPKKDGSIRFCVDYRKLNAITVSDAYSMPRPDELLDKLGGARYLTTLDLTKGYWQVPLDQEARLKSAFITPLGLYEFLVLPFGLKGAPATFQRLVDQLLRGMENCALAYIDDICVFSQSWEDHVAHVSQVLDRLREAGLTVKAGKCKVGMAEVSYLGHKVGSGCLKPEPAKVEAIRDWPVPQTKKQVQAFIGMAGYYRRFVPNFSSIAAPITELCRKGRPDRVVWTEQCQRALCALKGALAKAPVLVNPDFDKPFIVFTDASD</sequence>
<dbReference type="Pfam" id="PF00078">
    <property type="entry name" value="RVT_1"/>
    <property type="match status" value="1"/>
</dbReference>
<organism evidence="4 5">
    <name type="scientific">Pelodiscus sinensis</name>
    <name type="common">Chinese softshell turtle</name>
    <name type="synonym">Trionyx sinensis</name>
    <dbReference type="NCBI Taxonomy" id="13735"/>
    <lineage>
        <taxon>Eukaryota</taxon>
        <taxon>Metazoa</taxon>
        <taxon>Chordata</taxon>
        <taxon>Craniata</taxon>
        <taxon>Vertebrata</taxon>
        <taxon>Euteleostomi</taxon>
        <taxon>Archelosauria</taxon>
        <taxon>Testudinata</taxon>
        <taxon>Testudines</taxon>
        <taxon>Cryptodira</taxon>
        <taxon>Trionychia</taxon>
        <taxon>Trionychidae</taxon>
        <taxon>Pelodiscus</taxon>
    </lineage>
</organism>
<reference evidence="4" key="3">
    <citation type="submission" date="2025-08" db="UniProtKB">
        <authorList>
            <consortium name="Ensembl"/>
        </authorList>
    </citation>
    <scope>IDENTIFICATION</scope>
</reference>
<dbReference type="OMA" id="ENCALAY"/>
<dbReference type="Ensembl" id="ENSPSIT00000000967.1">
    <property type="protein sequence ID" value="ENSPSIP00000000965.1"/>
    <property type="gene ID" value="ENSPSIG00000000968.1"/>
</dbReference>
<comment type="similarity">
    <text evidence="1">Belongs to the beta type-B retroviral polymerase family. HERV class-II K(HML-2) pol subfamily.</text>
</comment>
<dbReference type="STRING" id="13735.ENSPSIP00000000965"/>
<dbReference type="PROSITE" id="PS50878">
    <property type="entry name" value="RT_POL"/>
    <property type="match status" value="1"/>
</dbReference>
<dbReference type="AlphaFoldDB" id="K7EYV5"/>
<dbReference type="InterPro" id="IPR000477">
    <property type="entry name" value="RT_dom"/>
</dbReference>
<evidence type="ECO:0000259" key="3">
    <source>
        <dbReference type="PROSITE" id="PS50878"/>
    </source>
</evidence>
<reference evidence="5" key="1">
    <citation type="submission" date="2011-10" db="EMBL/GenBank/DDBJ databases">
        <authorList>
            <consortium name="Soft-shell Turtle Genome Consortium"/>
        </authorList>
    </citation>
    <scope>NUCLEOTIDE SEQUENCE [LARGE SCALE GENOMIC DNA]</scope>
    <source>
        <strain evidence="5">Daiwa-1</strain>
    </source>
</reference>
<proteinExistence type="inferred from homology"/>
<reference evidence="4" key="4">
    <citation type="submission" date="2025-09" db="UniProtKB">
        <authorList>
            <consortium name="Ensembl"/>
        </authorList>
    </citation>
    <scope>IDENTIFICATION</scope>
</reference>
<dbReference type="EMBL" id="AGCU01002548">
    <property type="status" value="NOT_ANNOTATED_CDS"/>
    <property type="molecule type" value="Genomic_DNA"/>
</dbReference>
<dbReference type="InterPro" id="IPR043502">
    <property type="entry name" value="DNA/RNA_pol_sf"/>
</dbReference>
<keyword evidence="5" id="KW-1185">Reference proteome</keyword>
<evidence type="ECO:0000313" key="4">
    <source>
        <dbReference type="Ensembl" id="ENSPSIP00000000965.1"/>
    </source>
</evidence>
<dbReference type="Gene3D" id="3.10.10.10">
    <property type="entry name" value="HIV Type 1 Reverse Transcriptase, subunit A, domain 1"/>
    <property type="match status" value="1"/>
</dbReference>
<dbReference type="InterPro" id="IPR043128">
    <property type="entry name" value="Rev_trsase/Diguanyl_cyclase"/>
</dbReference>
<reference evidence="5" key="2">
    <citation type="journal article" date="2013" name="Nat. Genet.">
        <title>The draft genomes of soft-shell turtle and green sea turtle yield insights into the development and evolution of the turtle-specific body plan.</title>
        <authorList>
            <person name="Wang Z."/>
            <person name="Pascual-Anaya J."/>
            <person name="Zadissa A."/>
            <person name="Li W."/>
            <person name="Niimura Y."/>
            <person name="Huang Z."/>
            <person name="Li C."/>
            <person name="White S."/>
            <person name="Xiong Z."/>
            <person name="Fang D."/>
            <person name="Wang B."/>
            <person name="Ming Y."/>
            <person name="Chen Y."/>
            <person name="Zheng Y."/>
            <person name="Kuraku S."/>
            <person name="Pignatelli M."/>
            <person name="Herrero J."/>
            <person name="Beal K."/>
            <person name="Nozawa M."/>
            <person name="Li Q."/>
            <person name="Wang J."/>
            <person name="Zhang H."/>
            <person name="Yu L."/>
            <person name="Shigenobu S."/>
            <person name="Wang J."/>
            <person name="Liu J."/>
            <person name="Flicek P."/>
            <person name="Searle S."/>
            <person name="Wang J."/>
            <person name="Kuratani S."/>
            <person name="Yin Y."/>
            <person name="Aken B."/>
            <person name="Zhang G."/>
            <person name="Irie N."/>
        </authorList>
    </citation>
    <scope>NUCLEOTIDE SEQUENCE [LARGE SCALE GENOMIC DNA]</scope>
    <source>
        <strain evidence="5">Daiwa-1</strain>
    </source>
</reference>
<dbReference type="InterPro" id="IPR041577">
    <property type="entry name" value="RT_RNaseH_2"/>
</dbReference>
<protein>
    <recommendedName>
        <fullName evidence="2">ribonuclease H</fullName>
        <ecNumber evidence="2">3.1.26.4</ecNumber>
    </recommendedName>
</protein>
<dbReference type="PANTHER" id="PTHR33064:SF29">
    <property type="entry name" value="PEPTIDASE A2 DOMAIN-CONTAINING PROTEIN-RELATED"/>
    <property type="match status" value="1"/>
</dbReference>
<dbReference type="eggNOG" id="KOG0017">
    <property type="taxonomic scope" value="Eukaryota"/>
</dbReference>